<reference evidence="2 3" key="1">
    <citation type="journal article" date="2021" name="Elife">
        <title>Chloroplast acquisition without the gene transfer in kleptoplastic sea slugs, Plakobranchus ocellatus.</title>
        <authorList>
            <person name="Maeda T."/>
            <person name="Takahashi S."/>
            <person name="Yoshida T."/>
            <person name="Shimamura S."/>
            <person name="Takaki Y."/>
            <person name="Nagai Y."/>
            <person name="Toyoda A."/>
            <person name="Suzuki Y."/>
            <person name="Arimoto A."/>
            <person name="Ishii H."/>
            <person name="Satoh N."/>
            <person name="Nishiyama T."/>
            <person name="Hasebe M."/>
            <person name="Maruyama T."/>
            <person name="Minagawa J."/>
            <person name="Obokata J."/>
            <person name="Shigenobu S."/>
        </authorList>
    </citation>
    <scope>NUCLEOTIDE SEQUENCE [LARGE SCALE GENOMIC DNA]</scope>
</reference>
<evidence type="ECO:0000313" key="2">
    <source>
        <dbReference type="EMBL" id="GFO19310.1"/>
    </source>
</evidence>
<proteinExistence type="predicted"/>
<feature type="compositionally biased region" description="Basic and acidic residues" evidence="1">
    <location>
        <begin position="83"/>
        <end position="93"/>
    </location>
</feature>
<feature type="region of interest" description="Disordered" evidence="1">
    <location>
        <begin position="83"/>
        <end position="123"/>
    </location>
</feature>
<gene>
    <name evidence="2" type="ORF">PoB_004581500</name>
</gene>
<evidence type="ECO:0000256" key="1">
    <source>
        <dbReference type="SAM" id="MobiDB-lite"/>
    </source>
</evidence>
<accession>A0AAV4BIH8</accession>
<evidence type="ECO:0000313" key="3">
    <source>
        <dbReference type="Proteomes" id="UP000735302"/>
    </source>
</evidence>
<name>A0AAV4BIH8_9GAST</name>
<feature type="compositionally biased region" description="Polar residues" evidence="1">
    <location>
        <begin position="101"/>
        <end position="123"/>
    </location>
</feature>
<dbReference type="AlphaFoldDB" id="A0AAV4BIH8"/>
<keyword evidence="3" id="KW-1185">Reference proteome</keyword>
<dbReference type="Proteomes" id="UP000735302">
    <property type="component" value="Unassembled WGS sequence"/>
</dbReference>
<comment type="caution">
    <text evidence="2">The sequence shown here is derived from an EMBL/GenBank/DDBJ whole genome shotgun (WGS) entry which is preliminary data.</text>
</comment>
<protein>
    <submittedName>
        <fullName evidence="2">Uncharacterized protein</fullName>
    </submittedName>
</protein>
<dbReference type="EMBL" id="BLXT01005065">
    <property type="protein sequence ID" value="GFO19310.1"/>
    <property type="molecule type" value="Genomic_DNA"/>
</dbReference>
<sequence length="123" mass="13908">METEANGKYFCVSGRDNLPISLSPGTSTLESELHFHLTQCNKPQTKKTEYLRQYRAAIKAGSRAYAARRKTETAWIKAVRERQTKGQKERITEGEAEEVQLSCSPASQRKATPTRQCNNFPIT</sequence>
<organism evidence="2 3">
    <name type="scientific">Plakobranchus ocellatus</name>
    <dbReference type="NCBI Taxonomy" id="259542"/>
    <lineage>
        <taxon>Eukaryota</taxon>
        <taxon>Metazoa</taxon>
        <taxon>Spiralia</taxon>
        <taxon>Lophotrochozoa</taxon>
        <taxon>Mollusca</taxon>
        <taxon>Gastropoda</taxon>
        <taxon>Heterobranchia</taxon>
        <taxon>Euthyneura</taxon>
        <taxon>Panpulmonata</taxon>
        <taxon>Sacoglossa</taxon>
        <taxon>Placobranchoidea</taxon>
        <taxon>Plakobranchidae</taxon>
        <taxon>Plakobranchus</taxon>
    </lineage>
</organism>